<protein>
    <submittedName>
        <fullName evidence="5">Repeat domain-containing protein</fullName>
    </submittedName>
</protein>
<dbReference type="EMBL" id="FOMX01000094">
    <property type="protein sequence ID" value="SFF46597.1"/>
    <property type="molecule type" value="Genomic_DNA"/>
</dbReference>
<evidence type="ECO:0000313" key="5">
    <source>
        <dbReference type="EMBL" id="SFF46597.1"/>
    </source>
</evidence>
<accession>A0A1I2J006</accession>
<dbReference type="Pfam" id="PF13517">
    <property type="entry name" value="FG-GAP_3"/>
    <property type="match status" value="1"/>
</dbReference>
<dbReference type="InterPro" id="IPR036457">
    <property type="entry name" value="PPM-type-like_dom_sf"/>
</dbReference>
<dbReference type="AlphaFoldDB" id="A0A1I2J006"/>
<organism evidence="5 6">
    <name type="scientific">Nannocystis exedens</name>
    <dbReference type="NCBI Taxonomy" id="54"/>
    <lineage>
        <taxon>Bacteria</taxon>
        <taxon>Pseudomonadati</taxon>
        <taxon>Myxococcota</taxon>
        <taxon>Polyangia</taxon>
        <taxon>Nannocystales</taxon>
        <taxon>Nannocystaceae</taxon>
        <taxon>Nannocystis</taxon>
    </lineage>
</organism>
<feature type="non-terminal residue" evidence="5">
    <location>
        <position position="482"/>
    </location>
</feature>
<evidence type="ECO:0000259" key="3">
    <source>
        <dbReference type="Pfam" id="PF13542"/>
    </source>
</evidence>
<dbReference type="InterPro" id="IPR029261">
    <property type="entry name" value="Transposase_Znf"/>
</dbReference>
<evidence type="ECO:0000256" key="1">
    <source>
        <dbReference type="ARBA" id="ARBA00022729"/>
    </source>
</evidence>
<feature type="region of interest" description="Disordered" evidence="2">
    <location>
        <begin position="1"/>
        <end position="86"/>
    </location>
</feature>
<dbReference type="InterPro" id="IPR013517">
    <property type="entry name" value="FG-GAP"/>
</dbReference>
<keyword evidence="1" id="KW-0732">Signal</keyword>
<dbReference type="SUPFAM" id="SSF69318">
    <property type="entry name" value="Integrin alpha N-terminal domain"/>
    <property type="match status" value="1"/>
</dbReference>
<keyword evidence="6" id="KW-1185">Reference proteome</keyword>
<name>A0A1I2J006_9BACT</name>
<evidence type="ECO:0000256" key="2">
    <source>
        <dbReference type="SAM" id="MobiDB-lite"/>
    </source>
</evidence>
<dbReference type="Proteomes" id="UP000199400">
    <property type="component" value="Unassembled WGS sequence"/>
</dbReference>
<sequence length="482" mass="52086">MQAAFDLGDDDDEARWRVEVGGAEEGEDDGAAVDVDEDDDDGDDDDEDDDDEVQAPATDRGGRPHSGSVSGAARAEDSDEPRDAWWQDGAGTTFAVLGGNGEAALRDQSAFTMIPRAEIASLRDRAVWPIQKMQALAAAVTDEVAPWSMGCCAVSGKRLAIATIGDVRAYRLRGSRGIELLTGPAASAEIAVWELEGAALDIFVLCTRGLWFGKGAAWLGHIGWGLLEPAWWVGAGRDDLVLVGGSSYLARHTWQPSAAALEVWRSDAASAYVENDVALATGDLDDDHLLDFAAAAQGTLDLFHGRADRGFERRAQFELEERATAMVIADVTGDGRSEIVIHEDTHVRALFRGDDGQYAAGPRFEPAVSPRALVPLRTGPNQPSEHDPDVPTTCPECGQAVPRHDTRTRRWRHLDTCQYRTIIEAGVPRTSCPKHGTLTMRVSWADGSARLTALFEALVIDWLRDAPIAVVAERLGLSWDQV</sequence>
<dbReference type="RefSeq" id="WP_177326089.1">
    <property type="nucleotide sequence ID" value="NZ_FOMX01000094.1"/>
</dbReference>
<dbReference type="Pfam" id="PF14690">
    <property type="entry name" value="Zn_ribbon_ISL3"/>
    <property type="match status" value="1"/>
</dbReference>
<dbReference type="STRING" id="54.SAMN02745121_09039"/>
<reference evidence="6" key="1">
    <citation type="submission" date="2016-10" db="EMBL/GenBank/DDBJ databases">
        <authorList>
            <person name="Varghese N."/>
            <person name="Submissions S."/>
        </authorList>
    </citation>
    <scope>NUCLEOTIDE SEQUENCE [LARGE SCALE GENOMIC DNA]</scope>
    <source>
        <strain evidence="6">ATCC 25963</strain>
    </source>
</reference>
<feature type="domain" description="Transposase IS204/IS1001/IS1096/IS1165 zinc-finger" evidence="4">
    <location>
        <begin position="391"/>
        <end position="435"/>
    </location>
</feature>
<dbReference type="SUPFAM" id="SSF81606">
    <property type="entry name" value="PP2C-like"/>
    <property type="match status" value="1"/>
</dbReference>
<dbReference type="InterPro" id="IPR028994">
    <property type="entry name" value="Integrin_alpha_N"/>
</dbReference>
<evidence type="ECO:0000259" key="4">
    <source>
        <dbReference type="Pfam" id="PF14690"/>
    </source>
</evidence>
<gene>
    <name evidence="5" type="ORF">SAMN02745121_09039</name>
</gene>
<proteinExistence type="predicted"/>
<dbReference type="Pfam" id="PF13542">
    <property type="entry name" value="HTH_Tnp_ISL3"/>
    <property type="match status" value="1"/>
</dbReference>
<feature type="compositionally biased region" description="Acidic residues" evidence="2">
    <location>
        <begin position="22"/>
        <end position="53"/>
    </location>
</feature>
<dbReference type="InterPro" id="IPR032877">
    <property type="entry name" value="Transposase_HTH"/>
</dbReference>
<evidence type="ECO:0000313" key="6">
    <source>
        <dbReference type="Proteomes" id="UP000199400"/>
    </source>
</evidence>
<feature type="domain" description="Transposase IS204/IS1001/IS1096/IS1165 helix-turn-helix" evidence="3">
    <location>
        <begin position="441"/>
        <end position="482"/>
    </location>
</feature>